<protein>
    <submittedName>
        <fullName evidence="1">Uncharacterized protein</fullName>
    </submittedName>
</protein>
<name>W7EEG7_BIPV3</name>
<dbReference type="HOGENOM" id="CLU_933798_0_0_1"/>
<dbReference type="OrthoDB" id="3718975at2759"/>
<dbReference type="Proteomes" id="UP000054337">
    <property type="component" value="Unassembled WGS sequence"/>
</dbReference>
<dbReference type="RefSeq" id="XP_014554920.1">
    <property type="nucleotide sequence ID" value="XM_014699434.1"/>
</dbReference>
<reference evidence="1 2" key="1">
    <citation type="journal article" date="2013" name="PLoS Genet.">
        <title>Comparative genome structure, secondary metabolite, and effector coding capacity across Cochliobolus pathogens.</title>
        <authorList>
            <person name="Condon B.J."/>
            <person name="Leng Y."/>
            <person name="Wu D."/>
            <person name="Bushley K.E."/>
            <person name="Ohm R.A."/>
            <person name="Otillar R."/>
            <person name="Martin J."/>
            <person name="Schackwitz W."/>
            <person name="Grimwood J."/>
            <person name="MohdZainudin N."/>
            <person name="Xue C."/>
            <person name="Wang R."/>
            <person name="Manning V.A."/>
            <person name="Dhillon B."/>
            <person name="Tu Z.J."/>
            <person name="Steffenson B.J."/>
            <person name="Salamov A."/>
            <person name="Sun H."/>
            <person name="Lowry S."/>
            <person name="LaButti K."/>
            <person name="Han J."/>
            <person name="Copeland A."/>
            <person name="Lindquist E."/>
            <person name="Barry K."/>
            <person name="Schmutz J."/>
            <person name="Baker S.E."/>
            <person name="Ciuffetti L.M."/>
            <person name="Grigoriev I.V."/>
            <person name="Zhong S."/>
            <person name="Turgeon B.G."/>
        </authorList>
    </citation>
    <scope>NUCLEOTIDE SEQUENCE [LARGE SCALE GENOMIC DNA]</scope>
    <source>
        <strain evidence="1 2">FI3</strain>
    </source>
</reference>
<sequence length="313" mass="35502">MALISLNVVSKGNIAHLPTTSTDTVQHCAAPQTNADARYWLPGPPPRRRIKELRPPENLPCIKHHLKIPVRKVNLWSFQNRTSTTLAPYFDVRKATSSLDGNTLSTTQRYLFHGCANEISPALLESFSRYGPSIYFSRPQSYFSRTPGVYWTESLDFAFAWCVFSETGHWEPKLSPETTPFECLIYVSRVEQNILIDESHCYMVPTPSNYDEEQQLVEWCDSNMSKSAEPDRVPPPYSNRSDWPLIGSRIPQHTMDSLASFNVREFPALGTTRVQDIVMYAACDEKMSYRLASAGVEILHLVSLPPSSHRAML</sequence>
<gene>
    <name evidence="1" type="ORF">COCVIDRAFT_28094</name>
</gene>
<accession>W7EEG7</accession>
<dbReference type="AlphaFoldDB" id="W7EEG7"/>
<proteinExistence type="predicted"/>
<keyword evidence="2" id="KW-1185">Reference proteome</keyword>
<evidence type="ECO:0000313" key="2">
    <source>
        <dbReference type="Proteomes" id="UP000054337"/>
    </source>
</evidence>
<dbReference type="GeneID" id="26254054"/>
<dbReference type="EMBL" id="KI968753">
    <property type="protein sequence ID" value="EUN25339.1"/>
    <property type="molecule type" value="Genomic_DNA"/>
</dbReference>
<organism evidence="1 2">
    <name type="scientific">Bipolaris victoriae (strain FI3)</name>
    <name type="common">Victoria blight of oats agent</name>
    <name type="synonym">Cochliobolus victoriae</name>
    <dbReference type="NCBI Taxonomy" id="930091"/>
    <lineage>
        <taxon>Eukaryota</taxon>
        <taxon>Fungi</taxon>
        <taxon>Dikarya</taxon>
        <taxon>Ascomycota</taxon>
        <taxon>Pezizomycotina</taxon>
        <taxon>Dothideomycetes</taxon>
        <taxon>Pleosporomycetidae</taxon>
        <taxon>Pleosporales</taxon>
        <taxon>Pleosporineae</taxon>
        <taxon>Pleosporaceae</taxon>
        <taxon>Bipolaris</taxon>
    </lineage>
</organism>
<evidence type="ECO:0000313" key="1">
    <source>
        <dbReference type="EMBL" id="EUN25339.1"/>
    </source>
</evidence>